<dbReference type="InterPro" id="IPR001087">
    <property type="entry name" value="GDSL"/>
</dbReference>
<evidence type="ECO:0000256" key="6">
    <source>
        <dbReference type="ARBA" id="ARBA00022963"/>
    </source>
</evidence>
<feature type="signal peptide" evidence="8">
    <location>
        <begin position="1"/>
        <end position="22"/>
    </location>
</feature>
<dbReference type="AlphaFoldDB" id="A0A9R0J0S1"/>
<evidence type="ECO:0000256" key="8">
    <source>
        <dbReference type="SAM" id="SignalP"/>
    </source>
</evidence>
<dbReference type="CDD" id="cd01837">
    <property type="entry name" value="SGNH_plant_lipase_like"/>
    <property type="match status" value="1"/>
</dbReference>
<evidence type="ECO:0000256" key="7">
    <source>
        <dbReference type="ARBA" id="ARBA00023098"/>
    </source>
</evidence>
<dbReference type="PANTHER" id="PTHR45650:SF9">
    <property type="entry name" value="SGNH HYDROLASE-TYPE ESTERASE DOMAIN-CONTAINING PROTEIN"/>
    <property type="match status" value="1"/>
</dbReference>
<evidence type="ECO:0000256" key="2">
    <source>
        <dbReference type="ARBA" id="ARBA00008668"/>
    </source>
</evidence>
<dbReference type="GO" id="GO:0016788">
    <property type="term" value="F:hydrolase activity, acting on ester bonds"/>
    <property type="evidence" value="ECO:0007669"/>
    <property type="project" value="InterPro"/>
</dbReference>
<protein>
    <submittedName>
        <fullName evidence="10">GDSL esterase/lipase At5g45670</fullName>
    </submittedName>
</protein>
<dbReference type="GO" id="GO:0005576">
    <property type="term" value="C:extracellular region"/>
    <property type="evidence" value="ECO:0007669"/>
    <property type="project" value="UniProtKB-SubCell"/>
</dbReference>
<dbReference type="PANTHER" id="PTHR45650">
    <property type="entry name" value="GDSL-LIKE LIPASE/ACYLHYDROLASE-RELATED"/>
    <property type="match status" value="1"/>
</dbReference>
<sequence>MLRYSSLFVFILISITNLVVRASPLVPCFFIFGDSLSDPGNNNPLKTKAKANYHPYGIDFPTGKPTGRFTNGQTAIDVIGQKLGFHRHIPPFSATKGHDIRIGVNYASGAAGIRPETGRHLGEIVTLDMQLRHHKRIISKLNAMVNGSAHGYLKQCLYTINIGSNDYINNYYGPAGQYKTSRKYTVDTYAASLTRSYQQALRMLYENGARKVAVFGLGLIGCSPGSVTRHRPTTPCVDKMNTAVSFFNAKLRTFVAELNHKHHDAKFTYINLQGMAGHPKDGITVINKPCCKSLRDDFQCKESSTICKDRNAYYFWDGYHPTANAHSILGSRAFKKTSHHEAIPFDIQTLVKFRL</sequence>
<evidence type="ECO:0000256" key="5">
    <source>
        <dbReference type="ARBA" id="ARBA00022801"/>
    </source>
</evidence>
<keyword evidence="7" id="KW-0443">Lipid metabolism</keyword>
<comment type="similarity">
    <text evidence="2">Belongs to the 'GDSL' lipolytic enzyme family.</text>
</comment>
<dbReference type="Pfam" id="PF00657">
    <property type="entry name" value="Lipase_GDSL"/>
    <property type="match status" value="1"/>
</dbReference>
<gene>
    <name evidence="10" type="primary">LOC110798341</name>
</gene>
<dbReference type="InterPro" id="IPR051238">
    <property type="entry name" value="GDSL_esterase/lipase"/>
</dbReference>
<keyword evidence="5" id="KW-0378">Hydrolase</keyword>
<proteinExistence type="inferred from homology"/>
<dbReference type="GeneID" id="110798341"/>
<evidence type="ECO:0000313" key="9">
    <source>
        <dbReference type="Proteomes" id="UP000813463"/>
    </source>
</evidence>
<accession>A0A9R0J0S1</accession>
<dbReference type="RefSeq" id="XP_021859212.2">
    <property type="nucleotide sequence ID" value="XM_022003520.2"/>
</dbReference>
<keyword evidence="6" id="KW-0442">Lipid degradation</keyword>
<keyword evidence="9" id="KW-1185">Reference proteome</keyword>
<name>A0A9R0J0S1_SPIOL</name>
<evidence type="ECO:0000256" key="3">
    <source>
        <dbReference type="ARBA" id="ARBA00022525"/>
    </source>
</evidence>
<dbReference type="InterPro" id="IPR036514">
    <property type="entry name" value="SGNH_hydro_sf"/>
</dbReference>
<keyword evidence="4 8" id="KW-0732">Signal</keyword>
<evidence type="ECO:0000313" key="10">
    <source>
        <dbReference type="RefSeq" id="XP_021859212.2"/>
    </source>
</evidence>
<organism evidence="9 10">
    <name type="scientific">Spinacia oleracea</name>
    <name type="common">Spinach</name>
    <dbReference type="NCBI Taxonomy" id="3562"/>
    <lineage>
        <taxon>Eukaryota</taxon>
        <taxon>Viridiplantae</taxon>
        <taxon>Streptophyta</taxon>
        <taxon>Embryophyta</taxon>
        <taxon>Tracheophyta</taxon>
        <taxon>Spermatophyta</taxon>
        <taxon>Magnoliopsida</taxon>
        <taxon>eudicotyledons</taxon>
        <taxon>Gunneridae</taxon>
        <taxon>Pentapetalae</taxon>
        <taxon>Caryophyllales</taxon>
        <taxon>Chenopodiaceae</taxon>
        <taxon>Chenopodioideae</taxon>
        <taxon>Anserineae</taxon>
        <taxon>Spinacia</taxon>
    </lineage>
</organism>
<keyword evidence="3" id="KW-0964">Secreted</keyword>
<feature type="chain" id="PRO_5047079054" evidence="8">
    <location>
        <begin position="23"/>
        <end position="355"/>
    </location>
</feature>
<dbReference type="SUPFAM" id="SSF52266">
    <property type="entry name" value="SGNH hydrolase"/>
    <property type="match status" value="1"/>
</dbReference>
<dbReference type="KEGG" id="soe:110798341"/>
<dbReference type="Proteomes" id="UP000813463">
    <property type="component" value="Chromosome 5"/>
</dbReference>
<evidence type="ECO:0000256" key="1">
    <source>
        <dbReference type="ARBA" id="ARBA00004613"/>
    </source>
</evidence>
<reference evidence="9" key="1">
    <citation type="journal article" date="2021" name="Nat. Commun.">
        <title>Genomic analyses provide insights into spinach domestication and the genetic basis of agronomic traits.</title>
        <authorList>
            <person name="Cai X."/>
            <person name="Sun X."/>
            <person name="Xu C."/>
            <person name="Sun H."/>
            <person name="Wang X."/>
            <person name="Ge C."/>
            <person name="Zhang Z."/>
            <person name="Wang Q."/>
            <person name="Fei Z."/>
            <person name="Jiao C."/>
            <person name="Wang Q."/>
        </authorList>
    </citation>
    <scope>NUCLEOTIDE SEQUENCE [LARGE SCALE GENOMIC DNA]</scope>
    <source>
        <strain evidence="9">cv. Varoflay</strain>
    </source>
</reference>
<reference evidence="10" key="2">
    <citation type="submission" date="2025-08" db="UniProtKB">
        <authorList>
            <consortium name="RefSeq"/>
        </authorList>
    </citation>
    <scope>IDENTIFICATION</scope>
    <source>
        <tissue evidence="10">Leaf</tissue>
    </source>
</reference>
<dbReference type="Gene3D" id="3.40.50.1110">
    <property type="entry name" value="SGNH hydrolase"/>
    <property type="match status" value="1"/>
</dbReference>
<comment type="subcellular location">
    <subcellularLocation>
        <location evidence="1">Secreted</location>
    </subcellularLocation>
</comment>
<evidence type="ECO:0000256" key="4">
    <source>
        <dbReference type="ARBA" id="ARBA00022729"/>
    </source>
</evidence>
<dbReference type="GO" id="GO:0016042">
    <property type="term" value="P:lipid catabolic process"/>
    <property type="evidence" value="ECO:0007669"/>
    <property type="project" value="UniProtKB-KW"/>
</dbReference>
<dbReference type="InterPro" id="IPR035669">
    <property type="entry name" value="SGNH_plant_lipase-like"/>
</dbReference>